<evidence type="ECO:0000259" key="1">
    <source>
        <dbReference type="Pfam" id="PF05368"/>
    </source>
</evidence>
<name>A0A9X2VH65_9PSEU</name>
<dbReference type="PANTHER" id="PTHR47129:SF1">
    <property type="entry name" value="NMRA-LIKE DOMAIN-CONTAINING PROTEIN"/>
    <property type="match status" value="1"/>
</dbReference>
<organism evidence="2 3">
    <name type="scientific">Umezawaea endophytica</name>
    <dbReference type="NCBI Taxonomy" id="1654476"/>
    <lineage>
        <taxon>Bacteria</taxon>
        <taxon>Bacillati</taxon>
        <taxon>Actinomycetota</taxon>
        <taxon>Actinomycetes</taxon>
        <taxon>Pseudonocardiales</taxon>
        <taxon>Pseudonocardiaceae</taxon>
        <taxon>Umezawaea</taxon>
    </lineage>
</organism>
<dbReference type="EMBL" id="JANYMP010000002">
    <property type="protein sequence ID" value="MCS7476397.1"/>
    <property type="molecule type" value="Genomic_DNA"/>
</dbReference>
<sequence>MIVVTGATGHLGNLVVEGLLRKIPANEIIAAVRSPEKATDLTARGVQVRKADYNDPATLTAAFQGADKVLLISGSEVGQRVAQHTAVVEAAKQAGVSHLLYTSILFADTTTMLLAAEHKATEQAIRDSGIPFTFLRNGWYTENYAATVAQAQATGSFAGSAGTGKLGAAPRSDYADAAVTALTTDGHEGKAYELAADEPWSYTDFAAELSAATGKTITYQNVPASEHQQILESAGIPQGFATILVDSDRGITDGELTATTNDLSTLAGHPTTPLRESVALLLKN</sequence>
<dbReference type="InterPro" id="IPR052718">
    <property type="entry name" value="NmrA-type_oxidoreductase"/>
</dbReference>
<keyword evidence="3" id="KW-1185">Reference proteome</keyword>
<protein>
    <submittedName>
        <fullName evidence="2">SDR family oxidoreductase</fullName>
    </submittedName>
</protein>
<dbReference type="InterPro" id="IPR008030">
    <property type="entry name" value="NmrA-like"/>
</dbReference>
<dbReference type="Pfam" id="PF05368">
    <property type="entry name" value="NmrA"/>
    <property type="match status" value="1"/>
</dbReference>
<dbReference type="RefSeq" id="WP_259621896.1">
    <property type="nucleotide sequence ID" value="NZ_JANYMP010000002.1"/>
</dbReference>
<accession>A0A9X2VH65</accession>
<feature type="domain" description="NmrA-like" evidence="1">
    <location>
        <begin position="2"/>
        <end position="244"/>
    </location>
</feature>
<evidence type="ECO:0000313" key="2">
    <source>
        <dbReference type="EMBL" id="MCS7476397.1"/>
    </source>
</evidence>
<dbReference type="PANTHER" id="PTHR47129">
    <property type="entry name" value="QUINONE OXIDOREDUCTASE 2"/>
    <property type="match status" value="1"/>
</dbReference>
<reference evidence="2" key="1">
    <citation type="submission" date="2022-08" db="EMBL/GenBank/DDBJ databases">
        <authorList>
            <person name="Tistechok S."/>
            <person name="Samborskyy M."/>
            <person name="Roman I."/>
        </authorList>
    </citation>
    <scope>NUCLEOTIDE SEQUENCE</scope>
    <source>
        <strain evidence="2">DSM 103496</strain>
    </source>
</reference>
<dbReference type="SUPFAM" id="SSF51735">
    <property type="entry name" value="NAD(P)-binding Rossmann-fold domains"/>
    <property type="match status" value="1"/>
</dbReference>
<dbReference type="CDD" id="cd05269">
    <property type="entry name" value="TMR_SDR_a"/>
    <property type="match status" value="1"/>
</dbReference>
<gene>
    <name evidence="2" type="ORF">NZH93_05995</name>
</gene>
<dbReference type="AlphaFoldDB" id="A0A9X2VH65"/>
<comment type="caution">
    <text evidence="2">The sequence shown here is derived from an EMBL/GenBank/DDBJ whole genome shotgun (WGS) entry which is preliminary data.</text>
</comment>
<dbReference type="Proteomes" id="UP001141259">
    <property type="component" value="Unassembled WGS sequence"/>
</dbReference>
<dbReference type="Gene3D" id="3.40.50.720">
    <property type="entry name" value="NAD(P)-binding Rossmann-like Domain"/>
    <property type="match status" value="1"/>
</dbReference>
<dbReference type="Gene3D" id="3.90.25.10">
    <property type="entry name" value="UDP-galactose 4-epimerase, domain 1"/>
    <property type="match status" value="1"/>
</dbReference>
<evidence type="ECO:0000313" key="3">
    <source>
        <dbReference type="Proteomes" id="UP001141259"/>
    </source>
</evidence>
<proteinExistence type="predicted"/>
<dbReference type="InterPro" id="IPR036291">
    <property type="entry name" value="NAD(P)-bd_dom_sf"/>
</dbReference>